<dbReference type="Gene3D" id="2.60.40.10">
    <property type="entry name" value="Immunoglobulins"/>
    <property type="match status" value="1"/>
</dbReference>
<evidence type="ECO:0000256" key="4">
    <source>
        <dbReference type="ARBA" id="ARBA00023157"/>
    </source>
</evidence>
<dbReference type="Pfam" id="PF00219">
    <property type="entry name" value="IGFBP"/>
    <property type="match status" value="1"/>
</dbReference>
<reference evidence="11" key="1">
    <citation type="submission" date="2015-09" db="EMBL/GenBank/DDBJ databases">
        <authorList>
            <person name="Sai Rama Sridatta P."/>
        </authorList>
    </citation>
    <scope>NUCLEOTIDE SEQUENCE [LARGE SCALE GENOMIC DNA]</scope>
</reference>
<dbReference type="PANTHER" id="PTHR14186:SF25">
    <property type="entry name" value="KAZAL-TYPE SERINE PEPTIDASE INHIBITOR DOMAIN 3"/>
    <property type="match status" value="1"/>
</dbReference>
<dbReference type="GeneID" id="108894178"/>
<dbReference type="Ensembl" id="ENSLCAT00010053450.1">
    <property type="protein sequence ID" value="ENSLCAP00010052099.1"/>
    <property type="gene ID" value="ENSLCAG00010024250.1"/>
</dbReference>
<dbReference type="GO" id="GO:0001558">
    <property type="term" value="P:regulation of cell growth"/>
    <property type="evidence" value="ECO:0007669"/>
    <property type="project" value="InterPro"/>
</dbReference>
<dbReference type="InterPro" id="IPR007110">
    <property type="entry name" value="Ig-like_dom"/>
</dbReference>
<dbReference type="InterPro" id="IPR036179">
    <property type="entry name" value="Ig-like_dom_sf"/>
</dbReference>
<evidence type="ECO:0000256" key="6">
    <source>
        <dbReference type="SAM" id="SignalP"/>
    </source>
</evidence>
<dbReference type="Pfam" id="PF07648">
    <property type="entry name" value="Kazal_2"/>
    <property type="match status" value="1"/>
</dbReference>
<comment type="subcellular location">
    <subcellularLocation>
        <location evidence="1">Secreted</location>
    </subcellularLocation>
</comment>
<dbReference type="InParanoid" id="A0A4W6FL88"/>
<dbReference type="OrthoDB" id="10029006at2759"/>
<evidence type="ECO:0000256" key="2">
    <source>
        <dbReference type="ARBA" id="ARBA00022525"/>
    </source>
</evidence>
<dbReference type="Pfam" id="PF13927">
    <property type="entry name" value="Ig_3"/>
    <property type="match status" value="1"/>
</dbReference>
<dbReference type="SUPFAM" id="SSF48726">
    <property type="entry name" value="Immunoglobulin"/>
    <property type="match status" value="1"/>
</dbReference>
<dbReference type="InterPro" id="IPR003599">
    <property type="entry name" value="Ig_sub"/>
</dbReference>
<feature type="chain" id="PRO_5044613831" evidence="6">
    <location>
        <begin position="22"/>
        <end position="320"/>
    </location>
</feature>
<proteinExistence type="predicted"/>
<name>A0A4W6FL88_LATCA</name>
<keyword evidence="2" id="KW-0964">Secreted</keyword>
<evidence type="ECO:0000259" key="9">
    <source>
        <dbReference type="PROSITE" id="PS51465"/>
    </source>
</evidence>
<dbReference type="SMART" id="SM00280">
    <property type="entry name" value="KAZAL"/>
    <property type="match status" value="1"/>
</dbReference>
<reference evidence="10" key="3">
    <citation type="submission" date="2025-05" db="UniProtKB">
        <authorList>
            <consortium name="Ensembl"/>
        </authorList>
    </citation>
    <scope>IDENTIFICATION</scope>
</reference>
<dbReference type="SMART" id="SM00409">
    <property type="entry name" value="IG"/>
    <property type="match status" value="1"/>
</dbReference>
<dbReference type="CTD" id="100000101"/>
<dbReference type="InterPro" id="IPR003598">
    <property type="entry name" value="Ig_sub2"/>
</dbReference>
<dbReference type="InterPro" id="IPR009030">
    <property type="entry name" value="Growth_fac_rcpt_cys_sf"/>
</dbReference>
<dbReference type="KEGG" id="lcf:108894178"/>
<sequence length="320" mass="34145">MPGMRGLVLLSLCLNLHTGRAFPNKLPDLSSEPPGLPSFMDPLLDYDLLDEELGGGGGRSWNGTGGAVRCGPCEPDLCPETRGCRAGLVLDSCGCCKECGNLEGQACDPGDRSVYYGLCGTGLRCQADPRPAAAAGGGEEDEEEEVCVCEEQEAVCGSDGTTYMNTCQFREAAFSRPELKIRGRGPCKTVPIIKVPPQSQVNGTGSSLVFLCEVFAFPMALVEWRKEGRDVILPGDDPHISVQSRGGPMKFELSSWLQIEGAEPGDSGTYRCIARNNLGSVSASAVLGILGAEELSSYLANSVSEMKQLMDTTDYDEDFY</sequence>
<dbReference type="Proteomes" id="UP000314980">
    <property type="component" value="Unassembled WGS sequence"/>
</dbReference>
<dbReference type="PROSITE" id="PS51465">
    <property type="entry name" value="KAZAL_2"/>
    <property type="match status" value="1"/>
</dbReference>
<feature type="domain" description="IGFBP N-terminal" evidence="8">
    <location>
        <begin position="66"/>
        <end position="150"/>
    </location>
</feature>
<accession>A0A4W6FL88</accession>
<evidence type="ECO:0000313" key="12">
    <source>
        <dbReference type="RefSeq" id="XP_018548224.1"/>
    </source>
</evidence>
<reference evidence="12" key="2">
    <citation type="submission" date="2025-04" db="UniProtKB">
        <authorList>
            <consortium name="RefSeq"/>
        </authorList>
    </citation>
    <scope>IDENTIFICATION</scope>
    <source>
        <tissue evidence="12">Brain</tissue>
    </source>
</reference>
<evidence type="ECO:0000256" key="1">
    <source>
        <dbReference type="ARBA" id="ARBA00004613"/>
    </source>
</evidence>
<dbReference type="PANTHER" id="PTHR14186">
    <property type="entry name" value="INSULIN-LIKE GROWTH FACTOR BINDING PROTEIN-RELATED"/>
    <property type="match status" value="1"/>
</dbReference>
<dbReference type="Gene3D" id="4.10.40.20">
    <property type="match status" value="1"/>
</dbReference>
<dbReference type="SMART" id="SM00121">
    <property type="entry name" value="IB"/>
    <property type="match status" value="1"/>
</dbReference>
<dbReference type="PROSITE" id="PS50835">
    <property type="entry name" value="IG_LIKE"/>
    <property type="match status" value="1"/>
</dbReference>
<dbReference type="PROSITE" id="PS51323">
    <property type="entry name" value="IGFBP_N_2"/>
    <property type="match status" value="1"/>
</dbReference>
<dbReference type="AlphaFoldDB" id="A0A4W6FL88"/>
<dbReference type="RefSeq" id="XP_018548224.1">
    <property type="nucleotide sequence ID" value="XM_018692708.2"/>
</dbReference>
<evidence type="ECO:0000259" key="8">
    <source>
        <dbReference type="PROSITE" id="PS51323"/>
    </source>
</evidence>
<evidence type="ECO:0000259" key="7">
    <source>
        <dbReference type="PROSITE" id="PS50835"/>
    </source>
</evidence>
<evidence type="ECO:0000313" key="11">
    <source>
        <dbReference type="Proteomes" id="UP000314980"/>
    </source>
</evidence>
<keyword evidence="3 6" id="KW-0732">Signal</keyword>
<dbReference type="InterPro" id="IPR000867">
    <property type="entry name" value="IGFBP-like"/>
</dbReference>
<feature type="domain" description="Kazal-like" evidence="9">
    <location>
        <begin position="141"/>
        <end position="189"/>
    </location>
</feature>
<dbReference type="SUPFAM" id="SSF57184">
    <property type="entry name" value="Growth factor receptor domain"/>
    <property type="match status" value="1"/>
</dbReference>
<evidence type="ECO:0000256" key="3">
    <source>
        <dbReference type="ARBA" id="ARBA00022729"/>
    </source>
</evidence>
<dbReference type="GO" id="GO:0005615">
    <property type="term" value="C:extracellular space"/>
    <property type="evidence" value="ECO:0007669"/>
    <property type="project" value="TreeGrafter"/>
</dbReference>
<dbReference type="InterPro" id="IPR036058">
    <property type="entry name" value="Kazal_dom_sf"/>
</dbReference>
<dbReference type="InterPro" id="IPR013783">
    <property type="entry name" value="Ig-like_fold"/>
</dbReference>
<dbReference type="InterPro" id="IPR002350">
    <property type="entry name" value="Kazal_dom"/>
</dbReference>
<dbReference type="SUPFAM" id="SSF100895">
    <property type="entry name" value="Kazal-type serine protease inhibitors"/>
    <property type="match status" value="1"/>
</dbReference>
<dbReference type="Proteomes" id="UP000694890">
    <property type="component" value="Unplaced"/>
</dbReference>
<keyword evidence="11" id="KW-1185">Reference proteome</keyword>
<feature type="domain" description="Ig-like" evidence="7">
    <location>
        <begin position="191"/>
        <end position="288"/>
    </location>
</feature>
<dbReference type="SMART" id="SM00408">
    <property type="entry name" value="IGc2"/>
    <property type="match status" value="1"/>
</dbReference>
<organism evidence="10 11">
    <name type="scientific">Lates calcarifer</name>
    <name type="common">Barramundi</name>
    <name type="synonym">Holocentrus calcarifer</name>
    <dbReference type="NCBI Taxonomy" id="8187"/>
    <lineage>
        <taxon>Eukaryota</taxon>
        <taxon>Metazoa</taxon>
        <taxon>Chordata</taxon>
        <taxon>Craniata</taxon>
        <taxon>Vertebrata</taxon>
        <taxon>Euteleostomi</taxon>
        <taxon>Actinopterygii</taxon>
        <taxon>Neopterygii</taxon>
        <taxon>Teleostei</taxon>
        <taxon>Neoteleostei</taxon>
        <taxon>Acanthomorphata</taxon>
        <taxon>Carangaria</taxon>
        <taxon>Carangaria incertae sedis</taxon>
        <taxon>Centropomidae</taxon>
        <taxon>Lates</taxon>
    </lineage>
</organism>
<keyword evidence="4" id="KW-1015">Disulfide bond</keyword>
<feature type="signal peptide" evidence="6">
    <location>
        <begin position="1"/>
        <end position="21"/>
    </location>
</feature>
<dbReference type="GO" id="GO:0009966">
    <property type="term" value="P:regulation of signal transduction"/>
    <property type="evidence" value="ECO:0007669"/>
    <property type="project" value="TreeGrafter"/>
</dbReference>
<evidence type="ECO:0000256" key="5">
    <source>
        <dbReference type="ARBA" id="ARBA00023319"/>
    </source>
</evidence>
<protein>
    <submittedName>
        <fullName evidence="10 12">Kazal-type serine peptidase inhibitor domain 3</fullName>
    </submittedName>
</protein>
<dbReference type="GO" id="GO:0005520">
    <property type="term" value="F:insulin-like growth factor binding"/>
    <property type="evidence" value="ECO:0007669"/>
    <property type="project" value="InterPro"/>
</dbReference>
<gene>
    <name evidence="10" type="primary">KAZALD1</name>
    <name evidence="12" type="synonym">kazald3</name>
</gene>
<dbReference type="CDD" id="cd00104">
    <property type="entry name" value="KAZAL_FS"/>
    <property type="match status" value="1"/>
</dbReference>
<evidence type="ECO:0000313" key="10">
    <source>
        <dbReference type="Ensembl" id="ENSLCAP00010052099.1"/>
    </source>
</evidence>
<dbReference type="InterPro" id="IPR011390">
    <property type="entry name" value="IGFBP_rP_mac25"/>
</dbReference>
<keyword evidence="5" id="KW-0393">Immunoglobulin domain</keyword>
<dbReference type="GeneTree" id="ENSGT00530000063555"/>